<proteinExistence type="predicted"/>
<dbReference type="AlphaFoldDB" id="A0AAW2EAX5"/>
<sequence length="108" mass="12709">MRESLRTISLSIIIYNNTINIQRYRGLQNRIIFYIIRTVNTETGKTECVGDTEDIDKYKNIKEYEEGINMTRKINKRERKKGKEIKIKYANYSKDEARSIACCACTNT</sequence>
<evidence type="ECO:0000313" key="2">
    <source>
        <dbReference type="Proteomes" id="UP001430953"/>
    </source>
</evidence>
<dbReference type="EMBL" id="JADYXP020000027">
    <property type="protein sequence ID" value="KAL0099848.1"/>
    <property type="molecule type" value="Genomic_DNA"/>
</dbReference>
<keyword evidence="2" id="KW-1185">Reference proteome</keyword>
<comment type="caution">
    <text evidence="1">The sequence shown here is derived from an EMBL/GenBank/DDBJ whole genome shotgun (WGS) entry which is preliminary data.</text>
</comment>
<gene>
    <name evidence="1" type="ORF">PUN28_019930</name>
</gene>
<organism evidence="1 2">
    <name type="scientific">Cardiocondyla obscurior</name>
    <dbReference type="NCBI Taxonomy" id="286306"/>
    <lineage>
        <taxon>Eukaryota</taxon>
        <taxon>Metazoa</taxon>
        <taxon>Ecdysozoa</taxon>
        <taxon>Arthropoda</taxon>
        <taxon>Hexapoda</taxon>
        <taxon>Insecta</taxon>
        <taxon>Pterygota</taxon>
        <taxon>Neoptera</taxon>
        <taxon>Endopterygota</taxon>
        <taxon>Hymenoptera</taxon>
        <taxon>Apocrita</taxon>
        <taxon>Aculeata</taxon>
        <taxon>Formicoidea</taxon>
        <taxon>Formicidae</taxon>
        <taxon>Myrmicinae</taxon>
        <taxon>Cardiocondyla</taxon>
    </lineage>
</organism>
<protein>
    <submittedName>
        <fullName evidence="1">Uncharacterized protein</fullName>
    </submittedName>
</protein>
<accession>A0AAW2EAX5</accession>
<reference evidence="1 2" key="1">
    <citation type="submission" date="2023-03" db="EMBL/GenBank/DDBJ databases">
        <title>High recombination rates correlate with genetic variation in Cardiocondyla obscurior ants.</title>
        <authorList>
            <person name="Errbii M."/>
        </authorList>
    </citation>
    <scope>NUCLEOTIDE SEQUENCE [LARGE SCALE GENOMIC DNA]</scope>
    <source>
        <strain evidence="1">Alpha-2009</strain>
        <tissue evidence="1">Whole body</tissue>
    </source>
</reference>
<name>A0AAW2EAX5_9HYME</name>
<dbReference type="Proteomes" id="UP001430953">
    <property type="component" value="Unassembled WGS sequence"/>
</dbReference>
<evidence type="ECO:0000313" key="1">
    <source>
        <dbReference type="EMBL" id="KAL0099848.1"/>
    </source>
</evidence>